<dbReference type="Pfam" id="PF25469">
    <property type="entry name" value="WHD_NWD1"/>
    <property type="match status" value="1"/>
</dbReference>
<evidence type="ECO:0000313" key="5">
    <source>
        <dbReference type="Proteomes" id="UP001159428"/>
    </source>
</evidence>
<reference evidence="4 5" key="1">
    <citation type="submission" date="2022-05" db="EMBL/GenBank/DDBJ databases">
        <authorList>
            <consortium name="Genoscope - CEA"/>
            <person name="William W."/>
        </authorList>
    </citation>
    <scope>NUCLEOTIDE SEQUENCE [LARGE SCALE GENOMIC DNA]</scope>
</reference>
<keyword evidence="5" id="KW-1185">Reference proteome</keyword>
<evidence type="ECO:0000256" key="1">
    <source>
        <dbReference type="ARBA" id="ARBA00022574"/>
    </source>
</evidence>
<accession>A0AAU9X3G1</accession>
<protein>
    <recommendedName>
        <fullName evidence="3">NWD1/2-like winged helix-turn-helix domain-containing protein</fullName>
    </recommendedName>
</protein>
<evidence type="ECO:0000256" key="2">
    <source>
        <dbReference type="ARBA" id="ARBA00022737"/>
    </source>
</evidence>
<sequence length="304" mass="34207">MAKVYGMSIENWSGVETGRSFHFIGYIGTSPFSSDVRCLLRSLCQQMCLVLNDTSTVITDNCERLVATFRSLLQRPTPENPMVLFLNSLDQLSDQDDGRALRWLPTSLPKNVHIVVSTLPNTGGCLAVLKSKLKPESNADFYLEVSSLESSDAESILDMRLEKEKRGLTAQQRSQVLETCSKPTALYMKLACDTALRWKSFTENTHNELRLTATELIIRLFERLIIEHGEKFVRRALGYITASITGLSKSELEDILSCDDIVLADEVFKYHLPPIRRLPPLLWTRLRNDLGGYLVKVAADGHVV</sequence>
<dbReference type="InterPro" id="IPR027417">
    <property type="entry name" value="P-loop_NTPase"/>
</dbReference>
<dbReference type="PANTHER" id="PTHR19871:SF42">
    <property type="match status" value="1"/>
</dbReference>
<dbReference type="PANTHER" id="PTHR19871">
    <property type="entry name" value="BETA TRANSDUCIN-RELATED PROTEIN"/>
    <property type="match status" value="1"/>
</dbReference>
<dbReference type="SUPFAM" id="SSF52540">
    <property type="entry name" value="P-loop containing nucleoside triphosphate hydrolases"/>
    <property type="match status" value="1"/>
</dbReference>
<dbReference type="Proteomes" id="UP001159428">
    <property type="component" value="Unassembled WGS sequence"/>
</dbReference>
<name>A0AAU9X3G1_9CNID</name>
<keyword evidence="1" id="KW-0853">WD repeat</keyword>
<evidence type="ECO:0000313" key="4">
    <source>
        <dbReference type="EMBL" id="CAH3135214.1"/>
    </source>
</evidence>
<dbReference type="EMBL" id="CALNXJ010000029">
    <property type="protein sequence ID" value="CAH3135214.1"/>
    <property type="molecule type" value="Genomic_DNA"/>
</dbReference>
<dbReference type="AlphaFoldDB" id="A0AAU9X3G1"/>
<proteinExistence type="predicted"/>
<evidence type="ECO:0000259" key="3">
    <source>
        <dbReference type="Pfam" id="PF25469"/>
    </source>
</evidence>
<dbReference type="InterPro" id="IPR052752">
    <property type="entry name" value="NACHT-WD_repeat"/>
</dbReference>
<feature type="domain" description="NWD1/2-like winged helix-turn-helix" evidence="3">
    <location>
        <begin position="210"/>
        <end position="302"/>
    </location>
</feature>
<keyword evidence="2" id="KW-0677">Repeat</keyword>
<organism evidence="4 5">
    <name type="scientific">Pocillopora meandrina</name>
    <dbReference type="NCBI Taxonomy" id="46732"/>
    <lineage>
        <taxon>Eukaryota</taxon>
        <taxon>Metazoa</taxon>
        <taxon>Cnidaria</taxon>
        <taxon>Anthozoa</taxon>
        <taxon>Hexacorallia</taxon>
        <taxon>Scleractinia</taxon>
        <taxon>Astrocoeniina</taxon>
        <taxon>Pocilloporidae</taxon>
        <taxon>Pocillopora</taxon>
    </lineage>
</organism>
<dbReference type="InterPro" id="IPR057588">
    <property type="entry name" value="NWD1/2-like_WH"/>
</dbReference>
<comment type="caution">
    <text evidence="4">The sequence shown here is derived from an EMBL/GenBank/DDBJ whole genome shotgun (WGS) entry which is preliminary data.</text>
</comment>
<gene>
    <name evidence="4" type="ORF">PMEA_00016074</name>
</gene>